<organism evidence="2 3">
    <name type="scientific">Desulfotomaculum copahuensis</name>
    <dbReference type="NCBI Taxonomy" id="1838280"/>
    <lineage>
        <taxon>Bacteria</taxon>
        <taxon>Bacillati</taxon>
        <taxon>Bacillota</taxon>
        <taxon>Clostridia</taxon>
        <taxon>Eubacteriales</taxon>
        <taxon>Desulfotomaculaceae</taxon>
        <taxon>Desulfotomaculum</taxon>
    </lineage>
</organism>
<reference evidence="2 3" key="1">
    <citation type="submission" date="2016-04" db="EMBL/GenBank/DDBJ databases">
        <authorList>
            <person name="Evans L.H."/>
            <person name="Alamgir A."/>
            <person name="Owens N."/>
            <person name="Weber N.D."/>
            <person name="Virtaneva K."/>
            <person name="Barbian K."/>
            <person name="Babar A."/>
            <person name="Rosenke K."/>
        </authorList>
    </citation>
    <scope>NUCLEOTIDE SEQUENCE [LARGE SCALE GENOMIC DNA]</scope>
    <source>
        <strain evidence="2 3">LMa1</strain>
    </source>
</reference>
<evidence type="ECO:0000313" key="2">
    <source>
        <dbReference type="EMBL" id="OAT86396.1"/>
    </source>
</evidence>
<dbReference type="STRING" id="1838280.A6M21_02920"/>
<evidence type="ECO:0000313" key="3">
    <source>
        <dbReference type="Proteomes" id="UP000078532"/>
    </source>
</evidence>
<name>A0A1B7LIM8_9FIRM</name>
<dbReference type="Proteomes" id="UP000078532">
    <property type="component" value="Unassembled WGS sequence"/>
</dbReference>
<sequence>MPAAENRCGNGRPRAGNRTAGGEKIKLGIKFSDRLPKLWLYRNFARALNGPLVEDGGYIWNNKLLR</sequence>
<evidence type="ECO:0000256" key="1">
    <source>
        <dbReference type="SAM" id="MobiDB-lite"/>
    </source>
</evidence>
<dbReference type="AlphaFoldDB" id="A0A1B7LIM8"/>
<dbReference type="EMBL" id="LYVF01000013">
    <property type="protein sequence ID" value="OAT86396.1"/>
    <property type="molecule type" value="Genomic_DNA"/>
</dbReference>
<proteinExistence type="predicted"/>
<accession>A0A1B7LIM8</accession>
<comment type="caution">
    <text evidence="2">The sequence shown here is derived from an EMBL/GenBank/DDBJ whole genome shotgun (WGS) entry which is preliminary data.</text>
</comment>
<protein>
    <submittedName>
        <fullName evidence="2">Uncharacterized protein</fullName>
    </submittedName>
</protein>
<keyword evidence="3" id="KW-1185">Reference proteome</keyword>
<feature type="region of interest" description="Disordered" evidence="1">
    <location>
        <begin position="1"/>
        <end position="20"/>
    </location>
</feature>
<gene>
    <name evidence="2" type="ORF">A6M21_02920</name>
</gene>